<organism evidence="1 2">
    <name type="scientific">Chitinophaga silvatica</name>
    <dbReference type="NCBI Taxonomy" id="2282649"/>
    <lineage>
        <taxon>Bacteria</taxon>
        <taxon>Pseudomonadati</taxon>
        <taxon>Bacteroidota</taxon>
        <taxon>Chitinophagia</taxon>
        <taxon>Chitinophagales</taxon>
        <taxon>Chitinophagaceae</taxon>
        <taxon>Chitinophaga</taxon>
    </lineage>
</organism>
<accession>A0A3E1YGH9</accession>
<gene>
    <name evidence="1" type="ORF">DVR12_01690</name>
</gene>
<dbReference type="Proteomes" id="UP000260644">
    <property type="component" value="Unassembled WGS sequence"/>
</dbReference>
<evidence type="ECO:0000313" key="2">
    <source>
        <dbReference type="Proteomes" id="UP000260644"/>
    </source>
</evidence>
<dbReference type="AlphaFoldDB" id="A0A3E1YGH9"/>
<name>A0A3E1YGH9_9BACT</name>
<proteinExistence type="predicted"/>
<dbReference type="EMBL" id="QPMM01000001">
    <property type="protein sequence ID" value="RFS26525.1"/>
    <property type="molecule type" value="Genomic_DNA"/>
</dbReference>
<comment type="caution">
    <text evidence="1">The sequence shown here is derived from an EMBL/GenBank/DDBJ whole genome shotgun (WGS) entry which is preliminary data.</text>
</comment>
<protein>
    <submittedName>
        <fullName evidence="1">Uncharacterized protein</fullName>
    </submittedName>
</protein>
<sequence length="60" mass="6977">MNRTAAKILVYFLPAKQQSILKTHYQIITHVVNVFDDFFRLMILSGNIHEDVSIKTPGRF</sequence>
<reference evidence="1 2" key="1">
    <citation type="submission" date="2018-07" db="EMBL/GenBank/DDBJ databases">
        <title>Chitinophaga K2CV101002-2 sp. nov., isolated from a monsoon evergreen broad-leaved forest soil.</title>
        <authorList>
            <person name="Lv Y."/>
        </authorList>
    </citation>
    <scope>NUCLEOTIDE SEQUENCE [LARGE SCALE GENOMIC DNA]</scope>
    <source>
        <strain evidence="1 2">GDMCC 1.1288</strain>
    </source>
</reference>
<dbReference type="RefSeq" id="WP_116973716.1">
    <property type="nucleotide sequence ID" value="NZ_QPMM01000001.1"/>
</dbReference>
<evidence type="ECO:0000313" key="1">
    <source>
        <dbReference type="EMBL" id="RFS26525.1"/>
    </source>
</evidence>
<keyword evidence="2" id="KW-1185">Reference proteome</keyword>